<dbReference type="Pfam" id="PF12838">
    <property type="entry name" value="Fer4_7"/>
    <property type="match status" value="2"/>
</dbReference>
<dbReference type="GO" id="GO:0016651">
    <property type="term" value="F:oxidoreductase activity, acting on NAD(P)H"/>
    <property type="evidence" value="ECO:0007669"/>
    <property type="project" value="InterPro"/>
</dbReference>
<dbReference type="Gene3D" id="3.30.70.3270">
    <property type="match status" value="1"/>
</dbReference>
<evidence type="ECO:0000256" key="8">
    <source>
        <dbReference type="ARBA" id="ARBA00023014"/>
    </source>
</evidence>
<proteinExistence type="predicted"/>
<feature type="domain" description="4Fe-4S ferredoxin-type" evidence="12">
    <location>
        <begin position="55"/>
        <end position="84"/>
    </location>
</feature>
<gene>
    <name evidence="13" type="ORF">J9259_01280</name>
</gene>
<keyword evidence="8" id="KW-0411">Iron-sulfur</keyword>
<evidence type="ECO:0000313" key="13">
    <source>
        <dbReference type="EMBL" id="MBX8631144.1"/>
    </source>
</evidence>
<evidence type="ECO:0000256" key="5">
    <source>
        <dbReference type="ARBA" id="ARBA00022737"/>
    </source>
</evidence>
<keyword evidence="1" id="KW-1003">Cell membrane</keyword>
<keyword evidence="4" id="KW-0479">Metal-binding</keyword>
<evidence type="ECO:0000256" key="1">
    <source>
        <dbReference type="ARBA" id="ARBA00022475"/>
    </source>
</evidence>
<evidence type="ECO:0000256" key="7">
    <source>
        <dbReference type="ARBA" id="ARBA00023004"/>
    </source>
</evidence>
<keyword evidence="3" id="KW-0874">Quinone</keyword>
<evidence type="ECO:0000256" key="4">
    <source>
        <dbReference type="ARBA" id="ARBA00022723"/>
    </source>
</evidence>
<dbReference type="GO" id="GO:0051539">
    <property type="term" value="F:4 iron, 4 sulfur cluster binding"/>
    <property type="evidence" value="ECO:0007669"/>
    <property type="project" value="UniProtKB-KW"/>
</dbReference>
<dbReference type="PROSITE" id="PS00198">
    <property type="entry name" value="4FE4S_FER_1"/>
    <property type="match status" value="2"/>
</dbReference>
<reference evidence="13" key="1">
    <citation type="submission" date="2021-04" db="EMBL/GenBank/DDBJ databases">
        <title>Genomic insights into ecological role and evolution of a novel Thermoplasmata order Candidatus Sysuiplasmatales.</title>
        <authorList>
            <person name="Yuan Y."/>
        </authorList>
    </citation>
    <scope>NUCLEOTIDE SEQUENCE</scope>
    <source>
        <strain evidence="13">YP2-bin.285</strain>
    </source>
</reference>
<dbReference type="Gene3D" id="3.30.70.20">
    <property type="match status" value="2"/>
</dbReference>
<dbReference type="InterPro" id="IPR017900">
    <property type="entry name" value="4Fe4S_Fe_S_CS"/>
</dbReference>
<dbReference type="GO" id="GO:0046872">
    <property type="term" value="F:metal ion binding"/>
    <property type="evidence" value="ECO:0007669"/>
    <property type="project" value="UniProtKB-KW"/>
</dbReference>
<dbReference type="EMBL" id="JAGVSJ010000002">
    <property type="protein sequence ID" value="MBX8631144.1"/>
    <property type="molecule type" value="Genomic_DNA"/>
</dbReference>
<dbReference type="InterPro" id="IPR017896">
    <property type="entry name" value="4Fe4S_Fe-S-bd"/>
</dbReference>
<dbReference type="PANTHER" id="PTHR10849">
    <property type="entry name" value="NADH DEHYDROGENASE UBIQUINONE IRON-SULFUR PROTEIN 8, MITOCHONDRIAL"/>
    <property type="match status" value="1"/>
</dbReference>
<dbReference type="AlphaFoldDB" id="A0A8J7YIY3"/>
<evidence type="ECO:0000256" key="6">
    <source>
        <dbReference type="ARBA" id="ARBA00022967"/>
    </source>
</evidence>
<protein>
    <submittedName>
        <fullName evidence="13">4Fe-4S binding protein</fullName>
    </submittedName>
</protein>
<evidence type="ECO:0000256" key="9">
    <source>
        <dbReference type="ARBA" id="ARBA00023027"/>
    </source>
</evidence>
<keyword evidence="5" id="KW-0677">Repeat</keyword>
<dbReference type="InterPro" id="IPR010226">
    <property type="entry name" value="NADH_quinone_OxRdtase_chainI"/>
</dbReference>
<keyword evidence="7" id="KW-0408">Iron</keyword>
<feature type="domain" description="4Fe-4S ferredoxin-type" evidence="12">
    <location>
        <begin position="200"/>
        <end position="229"/>
    </location>
</feature>
<keyword evidence="11" id="KW-0472">Membrane</keyword>
<dbReference type="Proteomes" id="UP000716004">
    <property type="component" value="Unassembled WGS sequence"/>
</dbReference>
<keyword evidence="9" id="KW-0520">NAD</keyword>
<organism evidence="13 14">
    <name type="scientific">Candidatus Sysuiplasma superficiale</name>
    <dbReference type="NCBI Taxonomy" id="2823368"/>
    <lineage>
        <taxon>Archaea</taxon>
        <taxon>Methanobacteriati</taxon>
        <taxon>Thermoplasmatota</taxon>
        <taxon>Thermoplasmata</taxon>
        <taxon>Candidatus Sysuiplasmatales</taxon>
        <taxon>Candidatus Sysuiplasmataceae</taxon>
        <taxon>Candidatus Sysuiplasma</taxon>
    </lineage>
</organism>
<evidence type="ECO:0000256" key="10">
    <source>
        <dbReference type="ARBA" id="ARBA00023075"/>
    </source>
</evidence>
<name>A0A8J7YIY3_9ARCH</name>
<keyword evidence="2" id="KW-0004">4Fe-4S</keyword>
<dbReference type="PANTHER" id="PTHR10849:SF24">
    <property type="entry name" value="NADH-QUINONE OXIDOREDUCTASE SUBUNIT I 2"/>
    <property type="match status" value="1"/>
</dbReference>
<evidence type="ECO:0000259" key="12">
    <source>
        <dbReference type="PROSITE" id="PS51379"/>
    </source>
</evidence>
<evidence type="ECO:0000256" key="3">
    <source>
        <dbReference type="ARBA" id="ARBA00022719"/>
    </source>
</evidence>
<feature type="domain" description="4Fe-4S ferredoxin-type" evidence="12">
    <location>
        <begin position="154"/>
        <end position="183"/>
    </location>
</feature>
<sequence length="253" mass="28040">MVQSGSKKKVGLMGYAFKPMWVSLRTLIRTSLAGGKPNTLLYPEEKMELAEDYRGELGLVMERCVGCEYCARICPNKCIDMMIDDMGNGISKWMPALDLAQCMFCGLCVEVCPSTALHMTNRYETATQDRNDKIFKPHEWAIRPDEAPDQKPFPYPELYEINCTGCGACDRACPHEVIDMVSIPGTAKKRPNGTLGPEKKLPMFNYELCVSCALCVDACPFDALEMLPRSTTASDPVVQIRPADAPVPKEVPA</sequence>
<accession>A0A8J7YIY3</accession>
<dbReference type="GO" id="GO:0048038">
    <property type="term" value="F:quinone binding"/>
    <property type="evidence" value="ECO:0007669"/>
    <property type="project" value="UniProtKB-KW"/>
</dbReference>
<dbReference type="GO" id="GO:0016020">
    <property type="term" value="C:membrane"/>
    <property type="evidence" value="ECO:0007669"/>
    <property type="project" value="InterPro"/>
</dbReference>
<evidence type="ECO:0000256" key="11">
    <source>
        <dbReference type="ARBA" id="ARBA00023136"/>
    </source>
</evidence>
<feature type="domain" description="4Fe-4S ferredoxin-type" evidence="12">
    <location>
        <begin position="93"/>
        <end position="122"/>
    </location>
</feature>
<dbReference type="PROSITE" id="PS51379">
    <property type="entry name" value="4FE4S_FER_2"/>
    <property type="match status" value="4"/>
</dbReference>
<evidence type="ECO:0000313" key="14">
    <source>
        <dbReference type="Proteomes" id="UP000716004"/>
    </source>
</evidence>
<comment type="caution">
    <text evidence="13">The sequence shown here is derived from an EMBL/GenBank/DDBJ whole genome shotgun (WGS) entry which is preliminary data.</text>
</comment>
<dbReference type="SUPFAM" id="SSF54862">
    <property type="entry name" value="4Fe-4S ferredoxins"/>
    <property type="match status" value="1"/>
</dbReference>
<keyword evidence="6" id="KW-1278">Translocase</keyword>
<keyword evidence="10" id="KW-0830">Ubiquinone</keyword>
<evidence type="ECO:0000256" key="2">
    <source>
        <dbReference type="ARBA" id="ARBA00022485"/>
    </source>
</evidence>